<dbReference type="InParanoid" id="A0A409WLT5"/>
<dbReference type="Proteomes" id="UP000283269">
    <property type="component" value="Unassembled WGS sequence"/>
</dbReference>
<evidence type="ECO:0000313" key="2">
    <source>
        <dbReference type="Proteomes" id="UP000283269"/>
    </source>
</evidence>
<protein>
    <recommendedName>
        <fullName evidence="3">Carboxylesterase type B domain-containing protein</fullName>
    </recommendedName>
</protein>
<keyword evidence="2" id="KW-1185">Reference proteome</keyword>
<comment type="caution">
    <text evidence="1">The sequence shown here is derived from an EMBL/GenBank/DDBJ whole genome shotgun (WGS) entry which is preliminary data.</text>
</comment>
<dbReference type="EMBL" id="NHYD01003376">
    <property type="protein sequence ID" value="PPQ79380.1"/>
    <property type="molecule type" value="Genomic_DNA"/>
</dbReference>
<dbReference type="OrthoDB" id="3013881at2759"/>
<evidence type="ECO:0008006" key="3">
    <source>
        <dbReference type="Google" id="ProtNLM"/>
    </source>
</evidence>
<dbReference type="InterPro" id="IPR029058">
    <property type="entry name" value="AB_hydrolase_fold"/>
</dbReference>
<accession>A0A409WLT5</accession>
<reference evidence="1 2" key="1">
    <citation type="journal article" date="2018" name="Evol. Lett.">
        <title>Horizontal gene cluster transfer increased hallucinogenic mushroom diversity.</title>
        <authorList>
            <person name="Reynolds H.T."/>
            <person name="Vijayakumar V."/>
            <person name="Gluck-Thaler E."/>
            <person name="Korotkin H.B."/>
            <person name="Matheny P.B."/>
            <person name="Slot J.C."/>
        </authorList>
    </citation>
    <scope>NUCLEOTIDE SEQUENCE [LARGE SCALE GENOMIC DNA]</scope>
    <source>
        <strain evidence="1 2">2631</strain>
    </source>
</reference>
<name>A0A409WLT5_PSICY</name>
<dbReference type="Gene3D" id="3.40.50.1820">
    <property type="entry name" value="alpha/beta hydrolase"/>
    <property type="match status" value="1"/>
</dbReference>
<organism evidence="1 2">
    <name type="scientific">Psilocybe cyanescens</name>
    <dbReference type="NCBI Taxonomy" id="93625"/>
    <lineage>
        <taxon>Eukaryota</taxon>
        <taxon>Fungi</taxon>
        <taxon>Dikarya</taxon>
        <taxon>Basidiomycota</taxon>
        <taxon>Agaricomycotina</taxon>
        <taxon>Agaricomycetes</taxon>
        <taxon>Agaricomycetidae</taxon>
        <taxon>Agaricales</taxon>
        <taxon>Agaricineae</taxon>
        <taxon>Strophariaceae</taxon>
        <taxon>Psilocybe</taxon>
    </lineage>
</organism>
<sequence>MFLSVGTARFREPALPAPVLGILHIAFKREVMCNVVLGTPVLAVYTTVVVSFDSTFITDRPTQLLKQKKVNGVSQNLSIRALHTECLQEIFYSANSNEDSIFVNPSTKETLQYIQAAEAEAQYAGLRSNFAEAISIVGECKSDDFISHSNDSDNFFRDIRLPYLLAARESEFAIPPPAHGDDINYYFPKPSVYGSQLRPGIKESFTNFAIFLNPKIKWESNITPSWSLWSGSNEMLFNKTEADIPDIRSTETSKALLKRCRRALVRQLLNRVDYAYRSGLPLEINYLSAHMDFGQILELEMKQEVKQQLVETMDVIECLQKITDASSSALQ</sequence>
<proteinExistence type="predicted"/>
<dbReference type="AlphaFoldDB" id="A0A409WLT5"/>
<gene>
    <name evidence="1" type="ORF">CVT25_002650</name>
</gene>
<dbReference type="STRING" id="93625.A0A409WLT5"/>
<evidence type="ECO:0000313" key="1">
    <source>
        <dbReference type="EMBL" id="PPQ79380.1"/>
    </source>
</evidence>